<protein>
    <submittedName>
        <fullName evidence="1">Uncharacterized protein</fullName>
    </submittedName>
</protein>
<sequence>MYLSLSSECKKKMSSLQFTSYWVKYISIYPTFSYTMLCW</sequence>
<evidence type="ECO:0000313" key="1">
    <source>
        <dbReference type="EMBL" id="MBX72677.1"/>
    </source>
</evidence>
<organism evidence="1">
    <name type="scientific">Rhizophora mucronata</name>
    <name type="common">Asiatic mangrove</name>
    <dbReference type="NCBI Taxonomy" id="61149"/>
    <lineage>
        <taxon>Eukaryota</taxon>
        <taxon>Viridiplantae</taxon>
        <taxon>Streptophyta</taxon>
        <taxon>Embryophyta</taxon>
        <taxon>Tracheophyta</taxon>
        <taxon>Spermatophyta</taxon>
        <taxon>Magnoliopsida</taxon>
        <taxon>eudicotyledons</taxon>
        <taxon>Gunneridae</taxon>
        <taxon>Pentapetalae</taxon>
        <taxon>rosids</taxon>
        <taxon>fabids</taxon>
        <taxon>Malpighiales</taxon>
        <taxon>Rhizophoraceae</taxon>
        <taxon>Rhizophora</taxon>
    </lineage>
</organism>
<accession>A0A2P2R0F4</accession>
<reference evidence="1" key="1">
    <citation type="submission" date="2018-02" db="EMBL/GenBank/DDBJ databases">
        <title>Rhizophora mucronata_Transcriptome.</title>
        <authorList>
            <person name="Meera S.P."/>
            <person name="Sreeshan A."/>
            <person name="Augustine A."/>
        </authorList>
    </citation>
    <scope>NUCLEOTIDE SEQUENCE</scope>
    <source>
        <tissue evidence="1">Leaf</tissue>
    </source>
</reference>
<dbReference type="EMBL" id="GGEC01092193">
    <property type="protein sequence ID" value="MBX72677.1"/>
    <property type="molecule type" value="Transcribed_RNA"/>
</dbReference>
<proteinExistence type="predicted"/>
<dbReference type="AlphaFoldDB" id="A0A2P2R0F4"/>
<name>A0A2P2R0F4_RHIMU</name>